<evidence type="ECO:0000259" key="2">
    <source>
        <dbReference type="Pfam" id="PF07905"/>
    </source>
</evidence>
<dbReference type="Pfam" id="PF07905">
    <property type="entry name" value="PucR"/>
    <property type="match status" value="1"/>
</dbReference>
<keyword evidence="6" id="KW-1185">Reference proteome</keyword>
<gene>
    <name evidence="5" type="ORF">SAMN04488054_12527</name>
</gene>
<feature type="domain" description="CdaR GGDEF-like" evidence="4">
    <location>
        <begin position="290"/>
        <end position="414"/>
    </location>
</feature>
<dbReference type="PANTHER" id="PTHR33744:SF1">
    <property type="entry name" value="DNA-BINDING TRANSCRIPTIONAL ACTIVATOR ADER"/>
    <property type="match status" value="1"/>
</dbReference>
<dbReference type="EMBL" id="FOTY01000025">
    <property type="protein sequence ID" value="SFM25987.1"/>
    <property type="molecule type" value="Genomic_DNA"/>
</dbReference>
<accession>A0A1I4PE83</accession>
<organism evidence="5 6">
    <name type="scientific">Salibacterium qingdaonense</name>
    <dbReference type="NCBI Taxonomy" id="266892"/>
    <lineage>
        <taxon>Bacteria</taxon>
        <taxon>Bacillati</taxon>
        <taxon>Bacillota</taxon>
        <taxon>Bacilli</taxon>
        <taxon>Bacillales</taxon>
        <taxon>Bacillaceae</taxon>
    </lineage>
</organism>
<reference evidence="5 6" key="1">
    <citation type="submission" date="2016-10" db="EMBL/GenBank/DDBJ databases">
        <authorList>
            <person name="de Groot N.N."/>
        </authorList>
    </citation>
    <scope>NUCLEOTIDE SEQUENCE [LARGE SCALE GENOMIC DNA]</scope>
    <source>
        <strain evidence="5 6">CGMCC 1.6134</strain>
    </source>
</reference>
<dbReference type="InterPro" id="IPR041522">
    <property type="entry name" value="CdaR_GGDEF"/>
</dbReference>
<dbReference type="Gene3D" id="1.10.10.2840">
    <property type="entry name" value="PucR C-terminal helix-turn-helix domain"/>
    <property type="match status" value="1"/>
</dbReference>
<dbReference type="OrthoDB" id="142218at2"/>
<protein>
    <submittedName>
        <fullName evidence="5">Purine catabolism regulatory protein</fullName>
    </submittedName>
</protein>
<evidence type="ECO:0000259" key="4">
    <source>
        <dbReference type="Pfam" id="PF17853"/>
    </source>
</evidence>
<dbReference type="Pfam" id="PF17853">
    <property type="entry name" value="GGDEF_2"/>
    <property type="match status" value="1"/>
</dbReference>
<dbReference type="STRING" id="266892.SAMN04488054_12527"/>
<dbReference type="InterPro" id="IPR051448">
    <property type="entry name" value="CdaR-like_regulators"/>
</dbReference>
<evidence type="ECO:0000256" key="1">
    <source>
        <dbReference type="ARBA" id="ARBA00006754"/>
    </source>
</evidence>
<dbReference type="InterPro" id="IPR042070">
    <property type="entry name" value="PucR_C-HTH_sf"/>
</dbReference>
<name>A0A1I4PE83_9BACI</name>
<dbReference type="InterPro" id="IPR025736">
    <property type="entry name" value="PucR_C-HTH_dom"/>
</dbReference>
<comment type="similarity">
    <text evidence="1">Belongs to the CdaR family.</text>
</comment>
<sequence>MTISLQDAMKIGGLRECRVIAGYQGLDAEIRYVTIMEVPDIVRWLKGNELMLTSLYPIKDNPEAQKKLIKQLHEKGTSALAIKPNRFVEDIPLPILEEAEKYGFPVIEIPEPVSYLDILSPVMNTIFDRKVVLQEDLEEAYRLLNEVSLNEPGIQSLIDILTHLTKHNIAIESLVSFVDTPLLNSPFQDFKHQQIEELEHVQRPIRLKRRHKEAGSVSCITAPIIVDGTLYGAISSWDDAQEHIEADLAILERASSVLALEFMRRKVRYEVELQYKSDFFRALFRGSTSHTKDLEEKARGYNILPERCYMCCAVYFEQADTTGTFLTDHMTKLEMIIHHIEPHAVVGMMHHVLYILYPTKGKGEERALLDMNRFIREFEKMFAKTPFAGTGRVSSNSFSELQESFEQAETALSISRTLHLQDSRPVHYDELGVYRLLAQVSEEEELTRFYTETAGLLAEYDDKHNLELIRSVEEYFYHNESVSAAAESLYIHVNTLKYRLQKVKTLTGWSLQDSEGKLMIQLGLKIGHYIHHGYRQR</sequence>
<feature type="domain" description="PucR C-terminal helix-turn-helix" evidence="3">
    <location>
        <begin position="468"/>
        <end position="526"/>
    </location>
</feature>
<evidence type="ECO:0000259" key="3">
    <source>
        <dbReference type="Pfam" id="PF13556"/>
    </source>
</evidence>
<dbReference type="Pfam" id="PF13556">
    <property type="entry name" value="HTH_30"/>
    <property type="match status" value="1"/>
</dbReference>
<dbReference type="AlphaFoldDB" id="A0A1I4PE83"/>
<evidence type="ECO:0000313" key="6">
    <source>
        <dbReference type="Proteomes" id="UP000199668"/>
    </source>
</evidence>
<dbReference type="RefSeq" id="WP_090927835.1">
    <property type="nucleotide sequence ID" value="NZ_FOTY01000025.1"/>
</dbReference>
<evidence type="ECO:0000313" key="5">
    <source>
        <dbReference type="EMBL" id="SFM25987.1"/>
    </source>
</evidence>
<proteinExistence type="inferred from homology"/>
<dbReference type="PANTHER" id="PTHR33744">
    <property type="entry name" value="CARBOHYDRATE DIACID REGULATOR"/>
    <property type="match status" value="1"/>
</dbReference>
<dbReference type="InterPro" id="IPR012914">
    <property type="entry name" value="PucR_dom"/>
</dbReference>
<feature type="domain" description="Purine catabolism PurC-like" evidence="2">
    <location>
        <begin position="9"/>
        <end position="126"/>
    </location>
</feature>
<dbReference type="Proteomes" id="UP000199668">
    <property type="component" value="Unassembled WGS sequence"/>
</dbReference>